<dbReference type="AlphaFoldDB" id="A0A2G8SUW4"/>
<reference evidence="1 2" key="1">
    <citation type="journal article" date="2015" name="Sci. Rep.">
        <title>Chromosome-level genome map provides insights into diverse defense mechanisms in the medicinal fungus Ganoderma sinense.</title>
        <authorList>
            <person name="Zhu Y."/>
            <person name="Xu J."/>
            <person name="Sun C."/>
            <person name="Zhou S."/>
            <person name="Xu H."/>
            <person name="Nelson D.R."/>
            <person name="Qian J."/>
            <person name="Song J."/>
            <person name="Luo H."/>
            <person name="Xiang L."/>
            <person name="Li Y."/>
            <person name="Xu Z."/>
            <person name="Ji A."/>
            <person name="Wang L."/>
            <person name="Lu S."/>
            <person name="Hayward A."/>
            <person name="Sun W."/>
            <person name="Li X."/>
            <person name="Schwartz D.C."/>
            <person name="Wang Y."/>
            <person name="Chen S."/>
        </authorList>
    </citation>
    <scope>NUCLEOTIDE SEQUENCE [LARGE SCALE GENOMIC DNA]</scope>
    <source>
        <strain evidence="1 2">ZZ0214-1</strain>
    </source>
</reference>
<dbReference type="OrthoDB" id="2740860at2759"/>
<dbReference type="EMBL" id="AYKW01000001">
    <property type="protein sequence ID" value="PIL37571.1"/>
    <property type="molecule type" value="Genomic_DNA"/>
</dbReference>
<proteinExistence type="predicted"/>
<name>A0A2G8SUW4_9APHY</name>
<protein>
    <submittedName>
        <fullName evidence="1">Uncharacterized protein</fullName>
    </submittedName>
</protein>
<comment type="caution">
    <text evidence="1">The sequence shown here is derived from an EMBL/GenBank/DDBJ whole genome shotgun (WGS) entry which is preliminary data.</text>
</comment>
<evidence type="ECO:0000313" key="2">
    <source>
        <dbReference type="Proteomes" id="UP000230002"/>
    </source>
</evidence>
<evidence type="ECO:0000313" key="1">
    <source>
        <dbReference type="EMBL" id="PIL37571.1"/>
    </source>
</evidence>
<organism evidence="1 2">
    <name type="scientific">Ganoderma sinense ZZ0214-1</name>
    <dbReference type="NCBI Taxonomy" id="1077348"/>
    <lineage>
        <taxon>Eukaryota</taxon>
        <taxon>Fungi</taxon>
        <taxon>Dikarya</taxon>
        <taxon>Basidiomycota</taxon>
        <taxon>Agaricomycotina</taxon>
        <taxon>Agaricomycetes</taxon>
        <taxon>Polyporales</taxon>
        <taxon>Polyporaceae</taxon>
        <taxon>Ganoderma</taxon>
    </lineage>
</organism>
<dbReference type="Proteomes" id="UP000230002">
    <property type="component" value="Unassembled WGS sequence"/>
</dbReference>
<keyword evidence="2" id="KW-1185">Reference proteome</keyword>
<gene>
    <name evidence="1" type="ORF">GSI_01265</name>
</gene>
<accession>A0A2G8SUW4</accession>
<sequence length="365" mass="40987">MGQNWEIFNVDRRERRIGSGGKLSEFFFDNMPSLYEALRIPCLPKAVDKWLSRGTFVMQPGPVGKLSTEVLDMVFEAILDNATPHPTDNFLNCIFLAVGCKRLLVVCKRHILRALISRHARAADCRLVCLGSSAYGAHQAPPGMLTDAELQEIATKSIPGEDEYYGSAEKAMEARRLYSFACECYKPYREVQQSLFDPLRERAREFGRIRREKGETIDPLYALELDMITALGAVDSFRPKPEYPYPAEGPNVLCNMSKGEYVREDVLLACETGFKWERIALVNALLSQICYSPDGGAAVGCEDKDDEERLVRGPWAGDRFRITSAAEMPLLKLKGGKEWKDVTEELAMLLSAVHTPIMPYLMLGT</sequence>